<evidence type="ECO:0000313" key="2">
    <source>
        <dbReference type="EMBL" id="KAL2533068.1"/>
    </source>
</evidence>
<dbReference type="EMBL" id="JBFOLK010000002">
    <property type="protein sequence ID" value="KAL2533068.1"/>
    <property type="molecule type" value="Genomic_DNA"/>
</dbReference>
<sequence>MNDEIRALEANNTWFLLPPSYHPIGCKWVFKVKFHSDDTVERYKAQLVEKEFTQQEWIDYNETFTPVAKYNNSQMLTCYRFYSQLDASSNGCPKCLFSWCF</sequence>
<reference evidence="3" key="1">
    <citation type="submission" date="2024-07" db="EMBL/GenBank/DDBJ databases">
        <title>Two chromosome-level genome assemblies of Korean endemic species Abeliophyllum distichum and Forsythia ovata (Oleaceae).</title>
        <authorList>
            <person name="Jang H."/>
        </authorList>
    </citation>
    <scope>NUCLEOTIDE SEQUENCE [LARGE SCALE GENOMIC DNA]</scope>
</reference>
<gene>
    <name evidence="2" type="ORF">Adt_06419</name>
</gene>
<protein>
    <submittedName>
        <fullName evidence="2">Cysteine-rich RLK (RECEPTOR-like protein kinase) 8</fullName>
    </submittedName>
</protein>
<comment type="caution">
    <text evidence="2">The sequence shown here is derived from an EMBL/GenBank/DDBJ whole genome shotgun (WGS) entry which is preliminary data.</text>
</comment>
<organism evidence="2 3">
    <name type="scientific">Abeliophyllum distichum</name>
    <dbReference type="NCBI Taxonomy" id="126358"/>
    <lineage>
        <taxon>Eukaryota</taxon>
        <taxon>Viridiplantae</taxon>
        <taxon>Streptophyta</taxon>
        <taxon>Embryophyta</taxon>
        <taxon>Tracheophyta</taxon>
        <taxon>Spermatophyta</taxon>
        <taxon>Magnoliopsida</taxon>
        <taxon>eudicotyledons</taxon>
        <taxon>Gunneridae</taxon>
        <taxon>Pentapetalae</taxon>
        <taxon>asterids</taxon>
        <taxon>lamiids</taxon>
        <taxon>Lamiales</taxon>
        <taxon>Oleaceae</taxon>
        <taxon>Forsythieae</taxon>
        <taxon>Abeliophyllum</taxon>
    </lineage>
</organism>
<keyword evidence="3" id="KW-1185">Reference proteome</keyword>
<name>A0ABD1V6W4_9LAMI</name>
<dbReference type="AlphaFoldDB" id="A0ABD1V6W4"/>
<accession>A0ABD1V6W4</accession>
<evidence type="ECO:0000259" key="1">
    <source>
        <dbReference type="Pfam" id="PF07727"/>
    </source>
</evidence>
<dbReference type="Proteomes" id="UP001604336">
    <property type="component" value="Unassembled WGS sequence"/>
</dbReference>
<proteinExistence type="predicted"/>
<dbReference type="InterPro" id="IPR013103">
    <property type="entry name" value="RVT_2"/>
</dbReference>
<feature type="domain" description="Reverse transcriptase Ty1/copia-type" evidence="1">
    <location>
        <begin position="12"/>
        <end position="78"/>
    </location>
</feature>
<evidence type="ECO:0000313" key="3">
    <source>
        <dbReference type="Proteomes" id="UP001604336"/>
    </source>
</evidence>
<dbReference type="Pfam" id="PF07727">
    <property type="entry name" value="RVT_2"/>
    <property type="match status" value="1"/>
</dbReference>